<dbReference type="PANTHER" id="PTHR47926:SF475">
    <property type="entry name" value="DYW DOMAIN-CONTAINING PROTEIN"/>
    <property type="match status" value="1"/>
</dbReference>
<reference evidence="6" key="1">
    <citation type="submission" date="2016-06" db="EMBL/GenBank/DDBJ databases">
        <title>Parallel loss of symbiosis genes in relatives of nitrogen-fixing non-legume Parasponia.</title>
        <authorList>
            <person name="Van Velzen R."/>
            <person name="Holmer R."/>
            <person name="Bu F."/>
            <person name="Rutten L."/>
            <person name="Van Zeijl A."/>
            <person name="Liu W."/>
            <person name="Santuari L."/>
            <person name="Cao Q."/>
            <person name="Sharma T."/>
            <person name="Shen D."/>
            <person name="Roswanjaya Y."/>
            <person name="Wardhani T."/>
            <person name="Kalhor M.S."/>
            <person name="Jansen J."/>
            <person name="Van den Hoogen J."/>
            <person name="Gungor B."/>
            <person name="Hartog M."/>
            <person name="Hontelez J."/>
            <person name="Verver J."/>
            <person name="Yang W.-C."/>
            <person name="Schijlen E."/>
            <person name="Repin R."/>
            <person name="Schilthuizen M."/>
            <person name="Schranz E."/>
            <person name="Heidstra R."/>
            <person name="Miyata K."/>
            <person name="Fedorova E."/>
            <person name="Kohlen W."/>
            <person name="Bisseling T."/>
            <person name="Smit S."/>
            <person name="Geurts R."/>
        </authorList>
    </citation>
    <scope>NUCLEOTIDE SEQUENCE [LARGE SCALE GENOMIC DNA]</scope>
    <source>
        <strain evidence="6">cv. RG33-2</strain>
    </source>
</reference>
<dbReference type="GO" id="GO:0009451">
    <property type="term" value="P:RNA modification"/>
    <property type="evidence" value="ECO:0007669"/>
    <property type="project" value="InterPro"/>
</dbReference>
<evidence type="ECO:0000313" key="6">
    <source>
        <dbReference type="Proteomes" id="UP000237000"/>
    </source>
</evidence>
<feature type="domain" description="DYW" evidence="4">
    <location>
        <begin position="141"/>
        <end position="219"/>
    </location>
</feature>
<dbReference type="Pfam" id="PF01535">
    <property type="entry name" value="PPR"/>
    <property type="match status" value="2"/>
</dbReference>
<dbReference type="PROSITE" id="PS51375">
    <property type="entry name" value="PPR"/>
    <property type="match status" value="2"/>
</dbReference>
<evidence type="ECO:0000256" key="2">
    <source>
        <dbReference type="ARBA" id="ARBA00022737"/>
    </source>
</evidence>
<feature type="repeat" description="PPR" evidence="3">
    <location>
        <begin position="94"/>
        <end position="124"/>
    </location>
</feature>
<dbReference type="InterPro" id="IPR046960">
    <property type="entry name" value="PPR_At4g14850-like_plant"/>
</dbReference>
<dbReference type="InParanoid" id="A0A2P5BK57"/>
<keyword evidence="2" id="KW-0677">Repeat</keyword>
<gene>
    <name evidence="5" type="ORF">TorRG33x02_318500</name>
</gene>
<feature type="repeat" description="PPR" evidence="3">
    <location>
        <begin position="3"/>
        <end position="37"/>
    </location>
</feature>
<comment type="caution">
    <text evidence="5">The sequence shown here is derived from an EMBL/GenBank/DDBJ whole genome shotgun (WGS) entry which is preliminary data.</text>
</comment>
<dbReference type="OrthoDB" id="1882346at2759"/>
<organism evidence="5 6">
    <name type="scientific">Trema orientale</name>
    <name type="common">Charcoal tree</name>
    <name type="synonym">Celtis orientalis</name>
    <dbReference type="NCBI Taxonomy" id="63057"/>
    <lineage>
        <taxon>Eukaryota</taxon>
        <taxon>Viridiplantae</taxon>
        <taxon>Streptophyta</taxon>
        <taxon>Embryophyta</taxon>
        <taxon>Tracheophyta</taxon>
        <taxon>Spermatophyta</taxon>
        <taxon>Magnoliopsida</taxon>
        <taxon>eudicotyledons</taxon>
        <taxon>Gunneridae</taxon>
        <taxon>Pentapetalae</taxon>
        <taxon>rosids</taxon>
        <taxon>fabids</taxon>
        <taxon>Rosales</taxon>
        <taxon>Cannabaceae</taxon>
        <taxon>Trema</taxon>
    </lineage>
</organism>
<dbReference type="Pfam" id="PF12854">
    <property type="entry name" value="PPR_1"/>
    <property type="match status" value="1"/>
</dbReference>
<dbReference type="EMBL" id="JXTC01000506">
    <property type="protein sequence ID" value="PON49168.1"/>
    <property type="molecule type" value="Genomic_DNA"/>
</dbReference>
<comment type="similarity">
    <text evidence="1">Belongs to the PPR family. PCMP-H subfamily.</text>
</comment>
<dbReference type="Proteomes" id="UP000237000">
    <property type="component" value="Unassembled WGS sequence"/>
</dbReference>
<evidence type="ECO:0000256" key="1">
    <source>
        <dbReference type="ARBA" id="ARBA00006643"/>
    </source>
</evidence>
<dbReference type="InterPro" id="IPR011990">
    <property type="entry name" value="TPR-like_helical_dom_sf"/>
</dbReference>
<dbReference type="NCBIfam" id="TIGR00756">
    <property type="entry name" value="PPR"/>
    <property type="match status" value="2"/>
</dbReference>
<accession>A0A2P5BK57</accession>
<dbReference type="GO" id="GO:0008270">
    <property type="term" value="F:zinc ion binding"/>
    <property type="evidence" value="ECO:0007669"/>
    <property type="project" value="InterPro"/>
</dbReference>
<dbReference type="InterPro" id="IPR002885">
    <property type="entry name" value="PPR_rpt"/>
</dbReference>
<dbReference type="Pfam" id="PF14432">
    <property type="entry name" value="DYW_deaminase"/>
    <property type="match status" value="1"/>
</dbReference>
<dbReference type="InterPro" id="IPR032867">
    <property type="entry name" value="DYW_dom"/>
</dbReference>
<name>A0A2P5BK57_TREOI</name>
<protein>
    <submittedName>
        <fullName evidence="5">Tetratricopeptide-like helical domain containing protein</fullName>
    </submittedName>
</protein>
<dbReference type="AlphaFoldDB" id="A0A2P5BK57"/>
<dbReference type="STRING" id="63057.A0A2P5BK57"/>
<sequence length="219" mass="24767">MSNVFSGSALLDVYAKCGSMKDALQTFQEMPKRNPISWNALMLMHKMGMTVQSGFVPDSVSFLSVLTACSHCGLVEEELKYFDSMTGLYKLVPKREHYASMIDVLCRSGRFDEAEKLMAQMPFQPDEIIWSSILNACRNHKNQELATKAANQLFSMVESLLLITPAGIPIVVMKNLRACTDCHTAIKFISKIVEREITVRDSSRFHHFRDGFCSCGDYW</sequence>
<evidence type="ECO:0000259" key="4">
    <source>
        <dbReference type="Pfam" id="PF14432"/>
    </source>
</evidence>
<dbReference type="PANTHER" id="PTHR47926">
    <property type="entry name" value="PENTATRICOPEPTIDE REPEAT-CONTAINING PROTEIN"/>
    <property type="match status" value="1"/>
</dbReference>
<evidence type="ECO:0000256" key="3">
    <source>
        <dbReference type="PROSITE-ProRule" id="PRU00708"/>
    </source>
</evidence>
<keyword evidence="6" id="KW-1185">Reference proteome</keyword>
<dbReference type="GO" id="GO:0003723">
    <property type="term" value="F:RNA binding"/>
    <property type="evidence" value="ECO:0007669"/>
    <property type="project" value="InterPro"/>
</dbReference>
<evidence type="ECO:0000313" key="5">
    <source>
        <dbReference type="EMBL" id="PON49168.1"/>
    </source>
</evidence>
<proteinExistence type="inferred from homology"/>
<dbReference type="Gene3D" id="1.25.40.10">
    <property type="entry name" value="Tetratricopeptide repeat domain"/>
    <property type="match status" value="2"/>
</dbReference>